<evidence type="ECO:0000256" key="5">
    <source>
        <dbReference type="SAM" id="SignalP"/>
    </source>
</evidence>
<dbReference type="PANTHER" id="PTHR43817:SF1">
    <property type="entry name" value="HYDROLASE, FAMILY 43, PUTATIVE (AFU_ORTHOLOGUE AFUA_3G01660)-RELATED"/>
    <property type="match status" value="1"/>
</dbReference>
<gene>
    <name evidence="8" type="ORF">KZC50_07070</name>
</gene>
<dbReference type="InterPro" id="IPR006710">
    <property type="entry name" value="Glyco_hydro_43"/>
</dbReference>
<dbReference type="SUPFAM" id="SSF49899">
    <property type="entry name" value="Concanavalin A-like lectins/glucanases"/>
    <property type="match status" value="1"/>
</dbReference>
<evidence type="ECO:0000313" key="8">
    <source>
        <dbReference type="EMBL" id="MDS0245375.1"/>
    </source>
</evidence>
<reference evidence="8 9" key="1">
    <citation type="submission" date="2021-06" db="EMBL/GenBank/DDBJ databases">
        <title>Genome-based taxonomic framework of Microbacterium strains isolated from marine environment, the description of four new species and reclassification of four preexisting species.</title>
        <authorList>
            <person name="Lee S.D."/>
            <person name="Kim S.-M."/>
            <person name="Byeon Y.-S."/>
            <person name="Yang H.L."/>
            <person name="Kim I.S."/>
        </authorList>
    </citation>
    <scope>NUCLEOTIDE SEQUENCE [LARGE SCALE GENOMIC DNA]</scope>
    <source>
        <strain evidence="8 9">KACC 20514</strain>
    </source>
</reference>
<evidence type="ECO:0000256" key="2">
    <source>
        <dbReference type="ARBA" id="ARBA00022729"/>
    </source>
</evidence>
<dbReference type="InterPro" id="IPR046780">
    <property type="entry name" value="aBig_2"/>
</dbReference>
<dbReference type="GeneID" id="301457977"/>
<dbReference type="Proteomes" id="UP001183582">
    <property type="component" value="Unassembled WGS sequence"/>
</dbReference>
<dbReference type="EMBL" id="JAHWXH010000001">
    <property type="protein sequence ID" value="MDS0245375.1"/>
    <property type="molecule type" value="Genomic_DNA"/>
</dbReference>
<dbReference type="GO" id="GO:0004553">
    <property type="term" value="F:hydrolase activity, hydrolyzing O-glycosyl compounds"/>
    <property type="evidence" value="ECO:0007669"/>
    <property type="project" value="InterPro"/>
</dbReference>
<dbReference type="Pfam" id="PF04616">
    <property type="entry name" value="Glyco_hydro_43"/>
    <property type="match status" value="1"/>
</dbReference>
<dbReference type="RefSeq" id="WP_310891168.1">
    <property type="nucleotide sequence ID" value="NZ_BAAAGR010000001.1"/>
</dbReference>
<proteinExistence type="inferred from homology"/>
<accession>A0AAJ2HIY1</accession>
<dbReference type="InterPro" id="IPR013320">
    <property type="entry name" value="ConA-like_dom_sf"/>
</dbReference>
<evidence type="ECO:0000256" key="1">
    <source>
        <dbReference type="ARBA" id="ARBA00009865"/>
    </source>
</evidence>
<protein>
    <submittedName>
        <fullName evidence="8">Family 43 glycosylhydrolase</fullName>
    </submittedName>
</protein>
<feature type="chain" id="PRO_5042521549" evidence="5">
    <location>
        <begin position="32"/>
        <end position="1172"/>
    </location>
</feature>
<comment type="similarity">
    <text evidence="1">Belongs to the glycosyl hydrolase 43 family.</text>
</comment>
<feature type="domain" description="Bacterial Ig-like" evidence="6">
    <location>
        <begin position="663"/>
        <end position="711"/>
    </location>
</feature>
<feature type="signal peptide" evidence="5">
    <location>
        <begin position="1"/>
        <end position="31"/>
    </location>
</feature>
<dbReference type="AlphaFoldDB" id="A0AAJ2HIY1"/>
<organism evidence="8 9">
    <name type="scientific">Microbacterium aurantiacum</name>
    <dbReference type="NCBI Taxonomy" id="162393"/>
    <lineage>
        <taxon>Bacteria</taxon>
        <taxon>Bacillati</taxon>
        <taxon>Actinomycetota</taxon>
        <taxon>Actinomycetes</taxon>
        <taxon>Micrococcales</taxon>
        <taxon>Microbacteriaceae</taxon>
        <taxon>Microbacterium</taxon>
    </lineage>
</organism>
<sequence length="1172" mass="122682">MPTPPRARSVVVAAAVAALIAGLGVTAPAAADIPSDGLVASYDFGQSTGASVPNAVVDAGVGVGAATVRNLQPSDWTGSSLTLRGGAKTSSGNWVELPDDLLADATSATVVAEVRASQAMLGGFHFLWNIGNESAATEYFFASLNCGSGRSPLVGLKTAGVERLVSSGSCGVAADEWVNVASVIDGDAGRAALYLDGIRVAEGAMAGTPADVADQSLNTIGRAPWPDPLFQGAISSFHVYERALEASEIAELSLADAGPHVDHLRARAQQLLDGLPVSDLTTSTDIDLPTASGRVTWVSSAPEVVAPDGAVTAPLIGAEPVEVILTATATVRGQEATTSITVTVEPSTETAQERVDRLAGLFVIPAQVAAGDTLPAAPPGMTVDVVDDPDAVLEGDVFAADETTDAAVEVRVTDSATGAISERRFAVRVLAASEATRVLAYHRTPTSAAVANNADVALSMHLALADGDGWTPLNENYGIFFPRTSAEIPAAGPRDALIRSLRDPHVFHLADGGFGVVATRTARGGADDGTRASSVLFARSDDLRTYDEVGMIDLGVTGGVNRPAAVFDSASDRYLLTWTSDAGVSVYTSFADLTDPQSQGEVRRGAVSAITVEDDADVEDYAVGNAVVVDRALARALEVRFGRVSNTTVQAFDPVELVAGDALEAAALPARAELAYTDGSTASRSIAWDAASLAAVDTDVPGTYTVSGELEVPQYATPFADERADPSIFRYDLNGEQKFLMIATEDLYGANIDPQGGAHMPIRIADRIEDLSDEALRAGRNVEVDLLRRGDTDAEGRVMTGCFWAPEYHVIGGRLSILFMPCYDGSNGRPDMFTGRASIMQLQQDAQGNDLDPAVPGNWSKPREVRTAEGTILNPIQGISLDMTFFEDSGTSYYAWQMLGSLFIAEMDPTDPTRLTSPAVRLTPPEYAWDNLIAEGPNVHAQDGTLFMIYSGSLVGDSYTTGLLTAPAGAGADLTDPSLWTKLGHPVQKSGLFNGEWQLGTGHGMWSRDENDNLLYVFHARTDNNGLSGRDTFVRRVHFAADGLPIFDMEADEEVAPANREVQIEIVVRPAAEPELEVTAALSTRCLAGTVLQGVTVANDDDVPAAVTIRGPYGSKTIAALAPGKKASYSFTTRQSAVPAAVVTVTASATVEGVPTTVGFDLAHPATLCGAR</sequence>
<name>A0AAJ2HIY1_9MICO</name>
<evidence type="ECO:0000259" key="7">
    <source>
        <dbReference type="Pfam" id="PF20578"/>
    </source>
</evidence>
<dbReference type="Gene3D" id="2.60.120.200">
    <property type="match status" value="1"/>
</dbReference>
<dbReference type="GO" id="GO:0005975">
    <property type="term" value="P:carbohydrate metabolic process"/>
    <property type="evidence" value="ECO:0007669"/>
    <property type="project" value="InterPro"/>
</dbReference>
<evidence type="ECO:0000256" key="3">
    <source>
        <dbReference type="ARBA" id="ARBA00022801"/>
    </source>
</evidence>
<comment type="caution">
    <text evidence="8">The sequence shown here is derived from an EMBL/GenBank/DDBJ whole genome shotgun (WGS) entry which is preliminary data.</text>
</comment>
<dbReference type="Pfam" id="PF07532">
    <property type="entry name" value="Big_4"/>
    <property type="match status" value="1"/>
</dbReference>
<dbReference type="InterPro" id="IPR011081">
    <property type="entry name" value="Big_4"/>
</dbReference>
<dbReference type="SUPFAM" id="SSF75005">
    <property type="entry name" value="Arabinanase/levansucrase/invertase"/>
    <property type="match status" value="2"/>
</dbReference>
<dbReference type="Pfam" id="PF20578">
    <property type="entry name" value="aBig_2"/>
    <property type="match status" value="1"/>
</dbReference>
<keyword evidence="2 5" id="KW-0732">Signal</keyword>
<keyword evidence="4" id="KW-0326">Glycosidase</keyword>
<feature type="domain" description="Atrophied bacterial Ig" evidence="7">
    <location>
        <begin position="288"/>
        <end position="345"/>
    </location>
</feature>
<dbReference type="InterPro" id="IPR023296">
    <property type="entry name" value="Glyco_hydro_beta-prop_sf"/>
</dbReference>
<evidence type="ECO:0000256" key="4">
    <source>
        <dbReference type="ARBA" id="ARBA00023295"/>
    </source>
</evidence>
<evidence type="ECO:0000259" key="6">
    <source>
        <dbReference type="Pfam" id="PF07532"/>
    </source>
</evidence>
<evidence type="ECO:0000313" key="9">
    <source>
        <dbReference type="Proteomes" id="UP001183582"/>
    </source>
</evidence>
<dbReference type="Pfam" id="PF13385">
    <property type="entry name" value="Laminin_G_3"/>
    <property type="match status" value="1"/>
</dbReference>
<dbReference type="PANTHER" id="PTHR43817">
    <property type="entry name" value="GLYCOSYL HYDROLASE"/>
    <property type="match status" value="1"/>
</dbReference>
<keyword evidence="3" id="KW-0378">Hydrolase</keyword>
<dbReference type="Gene3D" id="2.115.10.20">
    <property type="entry name" value="Glycosyl hydrolase domain, family 43"/>
    <property type="match status" value="1"/>
</dbReference>